<evidence type="ECO:0000313" key="2">
    <source>
        <dbReference type="Proteomes" id="UP000005239"/>
    </source>
</evidence>
<accession>A0A2A6BJX1</accession>
<sequence length="48" mass="5587">MQVDGFCNLCRDLHFNNVSASSKLNMRQYYSASTECEWGTARKLLRNQ</sequence>
<dbReference type="EnsemblMetazoa" id="PPA39344.1">
    <property type="protein sequence ID" value="PPA39344.1"/>
    <property type="gene ID" value="WBGene00277713"/>
</dbReference>
<gene>
    <name evidence="1" type="primary">WBGene00277713</name>
</gene>
<dbReference type="Proteomes" id="UP000005239">
    <property type="component" value="Unassembled WGS sequence"/>
</dbReference>
<name>A0A2A6BJX1_PRIPA</name>
<protein>
    <submittedName>
        <fullName evidence="1">Uncharacterized protein</fullName>
    </submittedName>
</protein>
<reference evidence="1" key="2">
    <citation type="submission" date="2022-06" db="UniProtKB">
        <authorList>
            <consortium name="EnsemblMetazoa"/>
        </authorList>
    </citation>
    <scope>IDENTIFICATION</scope>
    <source>
        <strain evidence="1">PS312</strain>
    </source>
</reference>
<dbReference type="AlphaFoldDB" id="A0A2A6BJX1"/>
<evidence type="ECO:0000313" key="1">
    <source>
        <dbReference type="EnsemblMetazoa" id="PPA39344.1"/>
    </source>
</evidence>
<organism evidence="1 2">
    <name type="scientific">Pristionchus pacificus</name>
    <name type="common">Parasitic nematode worm</name>
    <dbReference type="NCBI Taxonomy" id="54126"/>
    <lineage>
        <taxon>Eukaryota</taxon>
        <taxon>Metazoa</taxon>
        <taxon>Ecdysozoa</taxon>
        <taxon>Nematoda</taxon>
        <taxon>Chromadorea</taxon>
        <taxon>Rhabditida</taxon>
        <taxon>Rhabditina</taxon>
        <taxon>Diplogasteromorpha</taxon>
        <taxon>Diplogasteroidea</taxon>
        <taxon>Neodiplogasteridae</taxon>
        <taxon>Pristionchus</taxon>
    </lineage>
</organism>
<accession>A0A8R1Z2I9</accession>
<proteinExistence type="predicted"/>
<keyword evidence="2" id="KW-1185">Reference proteome</keyword>
<reference evidence="2" key="1">
    <citation type="journal article" date="2008" name="Nat. Genet.">
        <title>The Pristionchus pacificus genome provides a unique perspective on nematode lifestyle and parasitism.</title>
        <authorList>
            <person name="Dieterich C."/>
            <person name="Clifton S.W."/>
            <person name="Schuster L.N."/>
            <person name="Chinwalla A."/>
            <person name="Delehaunty K."/>
            <person name="Dinkelacker I."/>
            <person name="Fulton L."/>
            <person name="Fulton R."/>
            <person name="Godfrey J."/>
            <person name="Minx P."/>
            <person name="Mitreva M."/>
            <person name="Roeseler W."/>
            <person name="Tian H."/>
            <person name="Witte H."/>
            <person name="Yang S.P."/>
            <person name="Wilson R.K."/>
            <person name="Sommer R.J."/>
        </authorList>
    </citation>
    <scope>NUCLEOTIDE SEQUENCE [LARGE SCALE GENOMIC DNA]</scope>
    <source>
        <strain evidence="2">PS312</strain>
    </source>
</reference>